<keyword evidence="2" id="KW-1185">Reference proteome</keyword>
<protein>
    <submittedName>
        <fullName evidence="1">Uncharacterized protein</fullName>
    </submittedName>
</protein>
<name>A0ABY7FPE0_MYAAR</name>
<organism evidence="1 2">
    <name type="scientific">Mya arenaria</name>
    <name type="common">Soft-shell clam</name>
    <dbReference type="NCBI Taxonomy" id="6604"/>
    <lineage>
        <taxon>Eukaryota</taxon>
        <taxon>Metazoa</taxon>
        <taxon>Spiralia</taxon>
        <taxon>Lophotrochozoa</taxon>
        <taxon>Mollusca</taxon>
        <taxon>Bivalvia</taxon>
        <taxon>Autobranchia</taxon>
        <taxon>Heteroconchia</taxon>
        <taxon>Euheterodonta</taxon>
        <taxon>Imparidentia</taxon>
        <taxon>Neoheterodontei</taxon>
        <taxon>Myida</taxon>
        <taxon>Myoidea</taxon>
        <taxon>Myidae</taxon>
        <taxon>Mya</taxon>
    </lineage>
</organism>
<evidence type="ECO:0000313" key="2">
    <source>
        <dbReference type="Proteomes" id="UP001164746"/>
    </source>
</evidence>
<evidence type="ECO:0000313" key="1">
    <source>
        <dbReference type="EMBL" id="WAR22887.1"/>
    </source>
</evidence>
<accession>A0ABY7FPE0</accession>
<gene>
    <name evidence="1" type="ORF">MAR_036556</name>
</gene>
<reference evidence="1" key="1">
    <citation type="submission" date="2022-11" db="EMBL/GenBank/DDBJ databases">
        <title>Centuries of genome instability and evolution in soft-shell clam transmissible cancer (bioRxiv).</title>
        <authorList>
            <person name="Hart S.F.M."/>
            <person name="Yonemitsu M.A."/>
            <person name="Giersch R.M."/>
            <person name="Beal B.F."/>
            <person name="Arriagada G."/>
            <person name="Davis B.W."/>
            <person name="Ostrander E.A."/>
            <person name="Goff S.P."/>
            <person name="Metzger M.J."/>
        </authorList>
    </citation>
    <scope>NUCLEOTIDE SEQUENCE</scope>
    <source>
        <strain evidence="1">MELC-2E11</strain>
        <tissue evidence="1">Siphon/mantle</tissue>
    </source>
</reference>
<dbReference type="EMBL" id="CP111024">
    <property type="protein sequence ID" value="WAR22887.1"/>
    <property type="molecule type" value="Genomic_DNA"/>
</dbReference>
<sequence length="398" mass="45101">MANIVRLDVVHPSDNSDAYKRKLQQINDLFDAESSELDREVFAVAIEYLRTHGHAIRQFRDLQSVQVDAILPCIRRLIFEFGSEPWTFFASGLGVDCWKIQQSTGEMLDELTCANILLDYVSAGYETDNLVTDVKRLKTDQVKETAKLLKQDNDSSTINCTGSENCSSRRHSFTMKKYSKLCLELENQIKDNLRENENDMHDLMFLQMAQIQRSMTMLLQKANVSASTTSCSGLTQISAMQENVEQAEMNSARAMLLPNGNCEHIQDVSLRHIASMSYAGQRLQPSALTNNSNSVGTIGRTDSVHNTNAIAHRQQRRTGDRPEGQSDDTICLRTQYRSPHEDIPEMEILNPRSRYALRSEDQEQIHLQNISTEATIPSLFEEETIPMQLYGYNHAIVG</sequence>
<dbReference type="Proteomes" id="UP001164746">
    <property type="component" value="Chromosome 13"/>
</dbReference>
<proteinExistence type="predicted"/>